<protein>
    <submittedName>
        <fullName evidence="4">Polyadenylate-binding protein-interacting protein 7-like</fullName>
    </submittedName>
</protein>
<dbReference type="SMART" id="SM00463">
    <property type="entry name" value="SMR"/>
    <property type="match status" value="1"/>
</dbReference>
<dbReference type="eggNOG" id="KOG2401">
    <property type="taxonomic scope" value="Eukaryota"/>
</dbReference>
<dbReference type="PANTHER" id="PTHR46651:SF1">
    <property type="entry name" value="SMALL MUTS RELATED FAMILY PROTEIN"/>
    <property type="match status" value="1"/>
</dbReference>
<dbReference type="SUPFAM" id="SSF160443">
    <property type="entry name" value="SMR domain-like"/>
    <property type="match status" value="1"/>
</dbReference>
<dbReference type="AlphaFoldDB" id="A0A1U8AHA0"/>
<dbReference type="InterPro" id="IPR036063">
    <property type="entry name" value="Smr_dom_sf"/>
</dbReference>
<feature type="region of interest" description="Disordered" evidence="1">
    <location>
        <begin position="1"/>
        <end position="25"/>
    </location>
</feature>
<dbReference type="GeneID" id="104600528"/>
<proteinExistence type="predicted"/>
<feature type="domain" description="Smr" evidence="2">
    <location>
        <begin position="493"/>
        <end position="575"/>
    </location>
</feature>
<reference evidence="4" key="1">
    <citation type="submission" date="2025-08" db="UniProtKB">
        <authorList>
            <consortium name="RefSeq"/>
        </authorList>
    </citation>
    <scope>IDENTIFICATION</scope>
</reference>
<dbReference type="SMART" id="SM01162">
    <property type="entry name" value="DUF1771"/>
    <property type="match status" value="1"/>
</dbReference>
<dbReference type="Proteomes" id="UP000189703">
    <property type="component" value="Unplaced"/>
</dbReference>
<dbReference type="PROSITE" id="PS50828">
    <property type="entry name" value="SMR"/>
    <property type="match status" value="1"/>
</dbReference>
<keyword evidence="3" id="KW-1185">Reference proteome</keyword>
<dbReference type="FunCoup" id="A0A1U8AHA0">
    <property type="interactions" value="1183"/>
</dbReference>
<name>A0A1U8AHA0_NELNU</name>
<gene>
    <name evidence="4" type="primary">LOC104600528</name>
</gene>
<evidence type="ECO:0000313" key="3">
    <source>
        <dbReference type="Proteomes" id="UP000189703"/>
    </source>
</evidence>
<dbReference type="OMA" id="WCRQLPD"/>
<organism evidence="3 4">
    <name type="scientific">Nelumbo nucifera</name>
    <name type="common">Sacred lotus</name>
    <dbReference type="NCBI Taxonomy" id="4432"/>
    <lineage>
        <taxon>Eukaryota</taxon>
        <taxon>Viridiplantae</taxon>
        <taxon>Streptophyta</taxon>
        <taxon>Embryophyta</taxon>
        <taxon>Tracheophyta</taxon>
        <taxon>Spermatophyta</taxon>
        <taxon>Magnoliopsida</taxon>
        <taxon>Proteales</taxon>
        <taxon>Nelumbonaceae</taxon>
        <taxon>Nelumbo</taxon>
    </lineage>
</organism>
<dbReference type="RefSeq" id="XP_010261820.1">
    <property type="nucleotide sequence ID" value="XM_010263518.2"/>
</dbReference>
<dbReference type="Pfam" id="PF07145">
    <property type="entry name" value="PAM2"/>
    <property type="match status" value="1"/>
</dbReference>
<dbReference type="OrthoDB" id="3231855at2759"/>
<dbReference type="InParanoid" id="A0A1U8AHA0"/>
<dbReference type="KEGG" id="nnu:104600528"/>
<dbReference type="Gene3D" id="3.30.1370.110">
    <property type="match status" value="1"/>
</dbReference>
<evidence type="ECO:0000256" key="1">
    <source>
        <dbReference type="SAM" id="MobiDB-lite"/>
    </source>
</evidence>
<dbReference type="InterPro" id="IPR013899">
    <property type="entry name" value="DUF1771"/>
</dbReference>
<dbReference type="InterPro" id="IPR041806">
    <property type="entry name" value="CID5/6/7_CUE"/>
</dbReference>
<dbReference type="InterPro" id="IPR053242">
    <property type="entry name" value="PAM2-like_domain"/>
</dbReference>
<sequence length="575" mass="62617">MMSLSRKGISNNDPKLNSPSKKTTLNPNAAEFIPCALRTSSGTTSISGVTSGLVGSGTSGKAALDRSESNVSNNSDDEAHRYWRHQLPDDITPDFKFMGADDLQGPRSLSLAGLSLDDAGDASRFSASMGNGRILSKQQELSSHGIDGDVMIEKMRFSVPSYRENRSSAAFMNLPTDIWHKQFMNGDQHVSSEGEGFPYNGNSGPGFVNDMLGEQLVLDDTNINPVEYLASQFPGFAAESLAEVYCANGYDLNLTIEMLTQLEFQVDNDLNQNLSSKTLLSQNLSVLDFPVLSATDGQNGPLKYSGGDIQQTSNPLQSSGEDGILFFKSNYSSPSRGAIDFASAIRKLASQEFGQWKYEGNGSTDASAGSSKSSILSSSYSGGHGRSIYGAKMQNHGTVQTSPIWLETGEAVENMYSELRGEARDHARLQNACFEQARQAHLIGNKALVKGQLHNNMHMKAAHGKAQESSIYHQRNPIAPELQGYGRGQEQLIDLHGLNVNEAIRMLKHELNILRTLAKSSQQRLQVYISVGTGHHTKGSRTPAKLPVAVEQYLLEEERLDCTQPQPGLLRVVIY</sequence>
<dbReference type="CDD" id="cd14371">
    <property type="entry name" value="CUE_CID7_like"/>
    <property type="match status" value="1"/>
</dbReference>
<feature type="compositionally biased region" description="Polar residues" evidence="1">
    <location>
        <begin position="8"/>
        <end position="25"/>
    </location>
</feature>
<evidence type="ECO:0000313" key="4">
    <source>
        <dbReference type="RefSeq" id="XP_010261820.1"/>
    </source>
</evidence>
<dbReference type="InterPro" id="IPR009818">
    <property type="entry name" value="PAM2_motif"/>
</dbReference>
<feature type="region of interest" description="Disordered" evidence="1">
    <location>
        <begin position="51"/>
        <end position="77"/>
    </location>
</feature>
<accession>A0A1U8AHA0</accession>
<dbReference type="STRING" id="4432.A0A1U8AHA0"/>
<dbReference type="PANTHER" id="PTHR46651">
    <property type="entry name" value="POLYADENYLATE-BINDING PROTEIN-INTERACTING PROTEIN 7"/>
    <property type="match status" value="1"/>
</dbReference>
<dbReference type="InterPro" id="IPR002625">
    <property type="entry name" value="Smr_dom"/>
</dbReference>
<evidence type="ECO:0000259" key="2">
    <source>
        <dbReference type="PROSITE" id="PS50828"/>
    </source>
</evidence>